<dbReference type="PANTHER" id="PTHR46566:SF1">
    <property type="entry name" value="1-PHOSPHOFRUCTOKINASE"/>
    <property type="match status" value="1"/>
</dbReference>
<evidence type="ECO:0000256" key="3">
    <source>
        <dbReference type="ARBA" id="ARBA00022741"/>
    </source>
</evidence>
<evidence type="ECO:0000256" key="1">
    <source>
        <dbReference type="ARBA" id="ARBA00010688"/>
    </source>
</evidence>
<dbReference type="InterPro" id="IPR029056">
    <property type="entry name" value="Ribokinase-like"/>
</dbReference>
<dbReference type="InterPro" id="IPR017583">
    <property type="entry name" value="Tagatose/fructose_Pkinase"/>
</dbReference>
<keyword evidence="11" id="KW-1185">Reference proteome</keyword>
<dbReference type="Pfam" id="PF00294">
    <property type="entry name" value="PfkB"/>
    <property type="match status" value="1"/>
</dbReference>
<evidence type="ECO:0000313" key="10">
    <source>
        <dbReference type="EMBL" id="MFC3701064.1"/>
    </source>
</evidence>
<evidence type="ECO:0000313" key="11">
    <source>
        <dbReference type="Proteomes" id="UP001595710"/>
    </source>
</evidence>
<evidence type="ECO:0000259" key="9">
    <source>
        <dbReference type="Pfam" id="PF00294"/>
    </source>
</evidence>
<dbReference type="PIRSF" id="PIRSF000535">
    <property type="entry name" value="1PFK/6PFK/LacC"/>
    <property type="match status" value="1"/>
</dbReference>
<feature type="domain" description="Carbohydrate kinase PfkB" evidence="9">
    <location>
        <begin position="11"/>
        <end position="291"/>
    </location>
</feature>
<dbReference type="PANTHER" id="PTHR46566">
    <property type="entry name" value="1-PHOSPHOFRUCTOKINASE-RELATED"/>
    <property type="match status" value="1"/>
</dbReference>
<keyword evidence="5 8" id="KW-0067">ATP-binding</keyword>
<sequence>MIYTLTLNPAVDIEYQVKSFDLNSVTRASSCRMDAGGKGFNVSRMLAQLDMVSTAVGFIGGHSGARLEAALKRQKIETNFCDITGESRTNVSFVREGSSDHYKVNDPGPEISAFEVASLYEKVSRLALPGDWWILAGSVPPGVPLTVYAELIRLLKQKGAQVFLDSSGEAFKLACSAQPTLIKPNLEEAEELLGLSKGHGLSLKEISQKLIQLGPEKVVISLGKDGACCFDGSSLNIVKSPNIVEKNPVGAGDSLVAGMVWGLFQGDALPIALKKGIACGAATASIEGTGLGTLEQVQQLMARVDVQ</sequence>
<reference evidence="11" key="1">
    <citation type="journal article" date="2019" name="Int. J. Syst. Evol. Microbiol.">
        <title>The Global Catalogue of Microorganisms (GCM) 10K type strain sequencing project: providing services to taxonomists for standard genome sequencing and annotation.</title>
        <authorList>
            <consortium name="The Broad Institute Genomics Platform"/>
            <consortium name="The Broad Institute Genome Sequencing Center for Infectious Disease"/>
            <person name="Wu L."/>
            <person name="Ma J."/>
        </authorList>
    </citation>
    <scope>NUCLEOTIDE SEQUENCE [LARGE SCALE GENOMIC DNA]</scope>
    <source>
        <strain evidence="11">CECT 8288</strain>
    </source>
</reference>
<evidence type="ECO:0000256" key="6">
    <source>
        <dbReference type="ARBA" id="ARBA00047745"/>
    </source>
</evidence>
<keyword evidence="4 8" id="KW-0418">Kinase</keyword>
<comment type="similarity">
    <text evidence="1 7 8">Belongs to the carbohydrate kinase PfkB family.</text>
</comment>
<proteinExistence type="inferred from homology"/>
<organism evidence="10 11">
    <name type="scientific">Reinekea marina</name>
    <dbReference type="NCBI Taxonomy" id="1310421"/>
    <lineage>
        <taxon>Bacteria</taxon>
        <taxon>Pseudomonadati</taxon>
        <taxon>Pseudomonadota</taxon>
        <taxon>Gammaproteobacteria</taxon>
        <taxon>Oceanospirillales</taxon>
        <taxon>Saccharospirillaceae</taxon>
        <taxon>Reinekea</taxon>
    </lineage>
</organism>
<dbReference type="CDD" id="cd01164">
    <property type="entry name" value="FruK_PfkB_like"/>
    <property type="match status" value="1"/>
</dbReference>
<comment type="caution">
    <text evidence="10">The sequence shown here is derived from an EMBL/GenBank/DDBJ whole genome shotgun (WGS) entry which is preliminary data.</text>
</comment>
<evidence type="ECO:0000256" key="7">
    <source>
        <dbReference type="PIRNR" id="PIRNR000535"/>
    </source>
</evidence>
<keyword evidence="3 8" id="KW-0547">Nucleotide-binding</keyword>
<evidence type="ECO:0000256" key="2">
    <source>
        <dbReference type="ARBA" id="ARBA00022679"/>
    </source>
</evidence>
<dbReference type="InterPro" id="IPR002173">
    <property type="entry name" value="Carboh/pur_kinase_PfkB_CS"/>
</dbReference>
<dbReference type="Gene3D" id="3.40.1190.20">
    <property type="match status" value="1"/>
</dbReference>
<dbReference type="SUPFAM" id="SSF53613">
    <property type="entry name" value="Ribokinase-like"/>
    <property type="match status" value="1"/>
</dbReference>
<dbReference type="RefSeq" id="WP_290280220.1">
    <property type="nucleotide sequence ID" value="NZ_JAUFQI010000001.1"/>
</dbReference>
<comment type="catalytic activity">
    <reaction evidence="6 8">
        <text>beta-D-fructose 1-phosphate + ATP = beta-D-fructose 1,6-bisphosphate + ADP + H(+)</text>
        <dbReference type="Rhea" id="RHEA:14213"/>
        <dbReference type="ChEBI" id="CHEBI:15378"/>
        <dbReference type="ChEBI" id="CHEBI:30616"/>
        <dbReference type="ChEBI" id="CHEBI:32966"/>
        <dbReference type="ChEBI" id="CHEBI:138881"/>
        <dbReference type="ChEBI" id="CHEBI:456216"/>
        <dbReference type="EC" id="2.7.1.56"/>
    </reaction>
</comment>
<comment type="function">
    <text evidence="8">Catalyzes the ATP-dependent phosphorylation of fructose-l-phosphate to fructose-l,6-bisphosphate.</text>
</comment>
<dbReference type="GO" id="GO:0008662">
    <property type="term" value="F:1-phosphofructokinase activity"/>
    <property type="evidence" value="ECO:0007669"/>
    <property type="project" value="UniProtKB-EC"/>
</dbReference>
<evidence type="ECO:0000256" key="4">
    <source>
        <dbReference type="ARBA" id="ARBA00022777"/>
    </source>
</evidence>
<dbReference type="InterPro" id="IPR011611">
    <property type="entry name" value="PfkB_dom"/>
</dbReference>
<dbReference type="NCBIfam" id="TIGR03168">
    <property type="entry name" value="1-PFK"/>
    <property type="match status" value="1"/>
</dbReference>
<dbReference type="Proteomes" id="UP001595710">
    <property type="component" value="Unassembled WGS sequence"/>
</dbReference>
<name>A0ABV7WRP0_9GAMM</name>
<evidence type="ECO:0000256" key="8">
    <source>
        <dbReference type="RuleBase" id="RU369061"/>
    </source>
</evidence>
<dbReference type="PROSITE" id="PS00584">
    <property type="entry name" value="PFKB_KINASES_2"/>
    <property type="match status" value="1"/>
</dbReference>
<accession>A0ABV7WRP0</accession>
<dbReference type="InterPro" id="IPR022463">
    <property type="entry name" value="1-PFruKinase"/>
</dbReference>
<evidence type="ECO:0000256" key="5">
    <source>
        <dbReference type="ARBA" id="ARBA00022840"/>
    </source>
</evidence>
<keyword evidence="2 7" id="KW-0808">Transferase</keyword>
<dbReference type="NCBIfam" id="TIGR03828">
    <property type="entry name" value="pfkB"/>
    <property type="match status" value="1"/>
</dbReference>
<dbReference type="EMBL" id="JBHRYN010000007">
    <property type="protein sequence ID" value="MFC3701064.1"/>
    <property type="molecule type" value="Genomic_DNA"/>
</dbReference>
<protein>
    <recommendedName>
        <fullName evidence="7">Phosphofructokinase</fullName>
    </recommendedName>
</protein>
<gene>
    <name evidence="10" type="primary">pfkB</name>
    <name evidence="10" type="ORF">ACFOND_05355</name>
</gene>